<dbReference type="PANTHER" id="PTHR10314">
    <property type="entry name" value="CYSTATHIONINE BETA-SYNTHASE"/>
    <property type="match status" value="1"/>
</dbReference>
<keyword evidence="5" id="KW-0808">Transferase</keyword>
<reference evidence="20 21" key="1">
    <citation type="submission" date="2019-04" db="EMBL/GenBank/DDBJ databases">
        <title>High contiguity whole genome sequence and gene annotation resource for two Venturia nashicola isolates.</title>
        <authorList>
            <person name="Prokchorchik M."/>
            <person name="Won K."/>
            <person name="Lee Y."/>
            <person name="Choi E.D."/>
            <person name="Segonzac C."/>
            <person name="Sohn K.H."/>
        </authorList>
    </citation>
    <scope>NUCLEOTIDE SEQUENCE [LARGE SCALE GENOMIC DNA]</scope>
    <source>
        <strain evidence="20 21">PRI2</strain>
    </source>
</reference>
<evidence type="ECO:0000256" key="10">
    <source>
        <dbReference type="ARBA" id="ARBA00023128"/>
    </source>
</evidence>
<protein>
    <recommendedName>
        <fullName evidence="13">Cysteine synthase 2</fullName>
        <ecNumber evidence="4">2.5.1.47</ecNumber>
    </recommendedName>
    <alternativeName>
        <fullName evidence="15">Cysteine synthase-like protein</fullName>
    </alternativeName>
    <alternativeName>
        <fullName evidence="14">O-acetylserine (thiol)-lyase 2</fullName>
    </alternativeName>
    <alternativeName>
        <fullName evidence="16">O-acetylserine sulfhydrylase 2</fullName>
    </alternativeName>
</protein>
<feature type="compositionally biased region" description="Basic and acidic residues" evidence="17">
    <location>
        <begin position="442"/>
        <end position="464"/>
    </location>
</feature>
<comment type="catalytic activity">
    <reaction evidence="12">
        <text>O-acetyl-L-serine + hydrogen sulfide = L-cysteine + acetate</text>
        <dbReference type="Rhea" id="RHEA:14829"/>
        <dbReference type="ChEBI" id="CHEBI:29919"/>
        <dbReference type="ChEBI" id="CHEBI:30089"/>
        <dbReference type="ChEBI" id="CHEBI:35235"/>
        <dbReference type="ChEBI" id="CHEBI:58340"/>
        <dbReference type="EC" id="2.5.1.47"/>
    </reaction>
</comment>
<feature type="transmembrane region" description="Helical" evidence="18">
    <location>
        <begin position="7"/>
        <end position="25"/>
    </location>
</feature>
<dbReference type="EMBL" id="SNSC02000017">
    <property type="protein sequence ID" value="TID16894.1"/>
    <property type="molecule type" value="Genomic_DNA"/>
</dbReference>
<evidence type="ECO:0000313" key="20">
    <source>
        <dbReference type="EMBL" id="TID16894.1"/>
    </source>
</evidence>
<evidence type="ECO:0000256" key="5">
    <source>
        <dbReference type="ARBA" id="ARBA00022679"/>
    </source>
</evidence>
<dbReference type="AlphaFoldDB" id="A0A4Z1NRB7"/>
<dbReference type="FunFam" id="3.40.50.1100:FF:000049">
    <property type="entry name" value="Cysteine synthase, putative"/>
    <property type="match status" value="1"/>
</dbReference>
<dbReference type="SUPFAM" id="SSF53686">
    <property type="entry name" value="Tryptophan synthase beta subunit-like PLP-dependent enzymes"/>
    <property type="match status" value="1"/>
</dbReference>
<evidence type="ECO:0000256" key="1">
    <source>
        <dbReference type="ARBA" id="ARBA00001933"/>
    </source>
</evidence>
<organism evidence="20 21">
    <name type="scientific">Venturia nashicola</name>
    <dbReference type="NCBI Taxonomy" id="86259"/>
    <lineage>
        <taxon>Eukaryota</taxon>
        <taxon>Fungi</taxon>
        <taxon>Dikarya</taxon>
        <taxon>Ascomycota</taxon>
        <taxon>Pezizomycotina</taxon>
        <taxon>Dothideomycetes</taxon>
        <taxon>Pleosporomycetidae</taxon>
        <taxon>Venturiales</taxon>
        <taxon>Venturiaceae</taxon>
        <taxon>Venturia</taxon>
    </lineage>
</organism>
<evidence type="ECO:0000256" key="3">
    <source>
        <dbReference type="ARBA" id="ARBA00007103"/>
    </source>
</evidence>
<evidence type="ECO:0000256" key="8">
    <source>
        <dbReference type="ARBA" id="ARBA00022898"/>
    </source>
</evidence>
<comment type="similarity">
    <text evidence="3">Belongs to the cysteine synthase/cystathionine beta-synthase family.</text>
</comment>
<dbReference type="InterPro" id="IPR001926">
    <property type="entry name" value="TrpB-like_PALP"/>
</dbReference>
<dbReference type="InterPro" id="IPR050214">
    <property type="entry name" value="Cys_Synth/Cystath_Beta-Synth"/>
</dbReference>
<evidence type="ECO:0000256" key="4">
    <source>
        <dbReference type="ARBA" id="ARBA00012681"/>
    </source>
</evidence>
<keyword evidence="11 18" id="KW-0472">Membrane</keyword>
<gene>
    <name evidence="20" type="ORF">E6O75_ATG09660</name>
</gene>
<accession>A0A4Z1NRB7</accession>
<comment type="caution">
    <text evidence="20">The sequence shown here is derived from an EMBL/GenBank/DDBJ whole genome shotgun (WGS) entry which is preliminary data.</text>
</comment>
<name>A0A4Z1NRB7_9PEZI</name>
<dbReference type="GO" id="GO:0006535">
    <property type="term" value="P:cysteine biosynthetic process from serine"/>
    <property type="evidence" value="ECO:0007669"/>
    <property type="project" value="InterPro"/>
</dbReference>
<dbReference type="PROSITE" id="PS00901">
    <property type="entry name" value="CYS_SYNTHASE"/>
    <property type="match status" value="1"/>
</dbReference>
<dbReference type="InterPro" id="IPR036052">
    <property type="entry name" value="TrpB-like_PALP_sf"/>
</dbReference>
<dbReference type="GO" id="GO:0004124">
    <property type="term" value="F:cysteine synthase activity"/>
    <property type="evidence" value="ECO:0007669"/>
    <property type="project" value="UniProtKB-EC"/>
</dbReference>
<keyword evidence="9 18" id="KW-1133">Transmembrane helix</keyword>
<evidence type="ECO:0000256" key="6">
    <source>
        <dbReference type="ARBA" id="ARBA00022692"/>
    </source>
</evidence>
<evidence type="ECO:0000256" key="18">
    <source>
        <dbReference type="SAM" id="Phobius"/>
    </source>
</evidence>
<feature type="compositionally biased region" description="Polar residues" evidence="17">
    <location>
        <begin position="58"/>
        <end position="73"/>
    </location>
</feature>
<evidence type="ECO:0000256" key="13">
    <source>
        <dbReference type="ARBA" id="ARBA00072090"/>
    </source>
</evidence>
<dbReference type="FunFam" id="3.40.50.1100:FF:000096">
    <property type="entry name" value="Related to cysteine synthase"/>
    <property type="match status" value="1"/>
</dbReference>
<evidence type="ECO:0000256" key="12">
    <source>
        <dbReference type="ARBA" id="ARBA00047931"/>
    </source>
</evidence>
<keyword evidence="7" id="KW-1000">Mitochondrion outer membrane</keyword>
<dbReference type="Proteomes" id="UP000298493">
    <property type="component" value="Unassembled WGS sequence"/>
</dbReference>
<evidence type="ECO:0000256" key="7">
    <source>
        <dbReference type="ARBA" id="ARBA00022787"/>
    </source>
</evidence>
<evidence type="ECO:0000259" key="19">
    <source>
        <dbReference type="Pfam" id="PF00291"/>
    </source>
</evidence>
<proteinExistence type="inferred from homology"/>
<evidence type="ECO:0000256" key="11">
    <source>
        <dbReference type="ARBA" id="ARBA00023136"/>
    </source>
</evidence>
<evidence type="ECO:0000256" key="17">
    <source>
        <dbReference type="SAM" id="MobiDB-lite"/>
    </source>
</evidence>
<comment type="subcellular location">
    <subcellularLocation>
        <location evidence="2">Mitochondrion outer membrane</location>
        <topology evidence="2">Single-pass membrane protein</topology>
    </subcellularLocation>
</comment>
<feature type="region of interest" description="Disordered" evidence="17">
    <location>
        <begin position="431"/>
        <end position="464"/>
    </location>
</feature>
<feature type="region of interest" description="Disordered" evidence="17">
    <location>
        <begin position="57"/>
        <end position="76"/>
    </location>
</feature>
<dbReference type="EC" id="2.5.1.47" evidence="4"/>
<keyword evidence="8" id="KW-0663">Pyridoxal phosphate</keyword>
<keyword evidence="21" id="KW-1185">Reference proteome</keyword>
<dbReference type="OrthoDB" id="10259545at2759"/>
<dbReference type="STRING" id="86259.A0A4Z1NRB7"/>
<evidence type="ECO:0000256" key="15">
    <source>
        <dbReference type="ARBA" id="ARBA00078545"/>
    </source>
</evidence>
<evidence type="ECO:0000256" key="2">
    <source>
        <dbReference type="ARBA" id="ARBA00004572"/>
    </source>
</evidence>
<evidence type="ECO:0000256" key="14">
    <source>
        <dbReference type="ARBA" id="ARBA00078263"/>
    </source>
</evidence>
<feature type="domain" description="Tryptophan synthase beta chain-like PALP" evidence="19">
    <location>
        <begin position="84"/>
        <end position="400"/>
    </location>
</feature>
<dbReference type="Pfam" id="PF00291">
    <property type="entry name" value="PALP"/>
    <property type="match status" value="1"/>
</dbReference>
<dbReference type="InterPro" id="IPR001216">
    <property type="entry name" value="P-phosphate_BS"/>
</dbReference>
<keyword evidence="6 18" id="KW-0812">Transmembrane</keyword>
<sequence length="464" mass="50242">MFDENRVKIYVGVSFTLGILLTLGFKDVYPDLERRYRRRRQGTSTWSDPLGRFRGSSEKVTLQDNEANPSLAGSPSVEIPEGIESTIGNTPLFRIKSLSDATGCDILGKAEFLNGAGQSPKDRVALNIILTAEAAGLLTPHSGDTIYEGTVGSTGISLATLCRARGYKAHICMPSDVAVEKSDLLEKLGAIVEKVRPAPITDRNHFVNLAKRRAEEHTKDSAKPGRGIFADQFENEANWKAHFEATGPELYAQTSHKIDALVLGAGTGGTISGLALYLKPLLPNLHICLADPQGSGLYNKITHNVLFSPTEREGTRRRHQTDTLVEGIGCNRLTSNFAAGMHHITTALSITDSQALAMSRYLIEKDGLFIGSSSAVNCVAAVRTAQKLGPGKRVVTILCDSGTRHLSKFWREAGNVGGKDDVTLDDVLAGRWGQGEGEGGEVEGKKEEEVEKRVSSDELRLPIY</sequence>
<dbReference type="CDD" id="cd01561">
    <property type="entry name" value="CBS_like"/>
    <property type="match status" value="1"/>
</dbReference>
<comment type="cofactor">
    <cofactor evidence="1">
        <name>pyridoxal 5'-phosphate</name>
        <dbReference type="ChEBI" id="CHEBI:597326"/>
    </cofactor>
</comment>
<evidence type="ECO:0000256" key="9">
    <source>
        <dbReference type="ARBA" id="ARBA00022989"/>
    </source>
</evidence>
<dbReference type="Gene3D" id="3.40.50.1100">
    <property type="match status" value="2"/>
</dbReference>
<keyword evidence="10" id="KW-0496">Mitochondrion</keyword>
<evidence type="ECO:0000256" key="16">
    <source>
        <dbReference type="ARBA" id="ARBA00079149"/>
    </source>
</evidence>
<evidence type="ECO:0000313" key="21">
    <source>
        <dbReference type="Proteomes" id="UP000298493"/>
    </source>
</evidence>
<dbReference type="GO" id="GO:0005741">
    <property type="term" value="C:mitochondrial outer membrane"/>
    <property type="evidence" value="ECO:0007669"/>
    <property type="project" value="UniProtKB-SubCell"/>
</dbReference>